<dbReference type="SMART" id="SM00054">
    <property type="entry name" value="EFh"/>
    <property type="match status" value="1"/>
</dbReference>
<keyword evidence="2" id="KW-0175">Coiled coil</keyword>
<evidence type="ECO:0000313" key="6">
    <source>
        <dbReference type="Proteomes" id="UP000663828"/>
    </source>
</evidence>
<evidence type="ECO:0000259" key="4">
    <source>
        <dbReference type="PROSITE" id="PS50222"/>
    </source>
</evidence>
<evidence type="ECO:0000256" key="1">
    <source>
        <dbReference type="ARBA" id="ARBA00022837"/>
    </source>
</evidence>
<evidence type="ECO:0000256" key="3">
    <source>
        <dbReference type="SAM" id="MobiDB-lite"/>
    </source>
</evidence>
<keyword evidence="1" id="KW-0106">Calcium</keyword>
<dbReference type="InterPro" id="IPR018247">
    <property type="entry name" value="EF_Hand_1_Ca_BS"/>
</dbReference>
<dbReference type="InterPro" id="IPR002048">
    <property type="entry name" value="EF_hand_dom"/>
</dbReference>
<reference evidence="5" key="1">
    <citation type="submission" date="2021-02" db="EMBL/GenBank/DDBJ databases">
        <authorList>
            <person name="Nowell W R."/>
        </authorList>
    </citation>
    <scope>NUCLEOTIDE SEQUENCE</scope>
</reference>
<sequence>MGGISSRRRKPNTPIPSYTPGSPGLNRPGIPSTTGIGNPAVNLNQQRDLVQANQTIAHLTNQINAMQRGASGAMPIPQAPYGGYMGPGGTPPSMNYGGYMGPGGTPPPMNYGGYMGPGGTPPTPMNYGTPPPYPYGTPPYSPTSPALPHFGGPNPYPYHSPPIIGAGAYRDSDFAAMANIAGLNPADVALLHREFMNLTRGGINKIDRVVFRQILRDILLEANNEQVDRAIENMFVTIDRNRDGYIDFPEFIGAFKDVLKGHISDGPSYLHEDMYPDALSNQLRAAGVGSGIAARNVPLVQQVVPAKQLVSTGGLSIVPLASTAVQQAPLICSPATTAVQQVPLVCSPATTVQISDAAAPLLTLDPDQSSYVIATPGQYLITQPTALQCTPLPIM</sequence>
<dbReference type="Proteomes" id="UP000663828">
    <property type="component" value="Unassembled WGS sequence"/>
</dbReference>
<feature type="compositionally biased region" description="Polar residues" evidence="3">
    <location>
        <begin position="31"/>
        <end position="40"/>
    </location>
</feature>
<keyword evidence="6" id="KW-1185">Reference proteome</keyword>
<protein>
    <recommendedName>
        <fullName evidence="4">EF-hand domain-containing protein</fullName>
    </recommendedName>
</protein>
<comment type="caution">
    <text evidence="5">The sequence shown here is derived from an EMBL/GenBank/DDBJ whole genome shotgun (WGS) entry which is preliminary data.</text>
</comment>
<dbReference type="PROSITE" id="PS00018">
    <property type="entry name" value="EF_HAND_1"/>
    <property type="match status" value="1"/>
</dbReference>
<organism evidence="5 6">
    <name type="scientific">Adineta ricciae</name>
    <name type="common">Rotifer</name>
    <dbReference type="NCBI Taxonomy" id="249248"/>
    <lineage>
        <taxon>Eukaryota</taxon>
        <taxon>Metazoa</taxon>
        <taxon>Spiralia</taxon>
        <taxon>Gnathifera</taxon>
        <taxon>Rotifera</taxon>
        <taxon>Eurotatoria</taxon>
        <taxon>Bdelloidea</taxon>
        <taxon>Adinetida</taxon>
        <taxon>Adinetidae</taxon>
        <taxon>Adineta</taxon>
    </lineage>
</organism>
<dbReference type="PROSITE" id="PS50222">
    <property type="entry name" value="EF_HAND_2"/>
    <property type="match status" value="1"/>
</dbReference>
<accession>A0A816C6A2</accession>
<gene>
    <name evidence="5" type="ORF">XAT740_LOCUS49879</name>
</gene>
<dbReference type="SUPFAM" id="SSF47473">
    <property type="entry name" value="EF-hand"/>
    <property type="match status" value="1"/>
</dbReference>
<feature type="domain" description="EF-hand" evidence="4">
    <location>
        <begin position="226"/>
        <end position="261"/>
    </location>
</feature>
<proteinExistence type="predicted"/>
<dbReference type="Gene3D" id="1.10.238.10">
    <property type="entry name" value="EF-hand"/>
    <property type="match status" value="1"/>
</dbReference>
<feature type="region of interest" description="Disordered" evidence="3">
    <location>
        <begin position="1"/>
        <end position="40"/>
    </location>
</feature>
<evidence type="ECO:0000256" key="2">
    <source>
        <dbReference type="SAM" id="Coils"/>
    </source>
</evidence>
<dbReference type="GO" id="GO:0005509">
    <property type="term" value="F:calcium ion binding"/>
    <property type="evidence" value="ECO:0007669"/>
    <property type="project" value="InterPro"/>
</dbReference>
<dbReference type="AlphaFoldDB" id="A0A816C6A2"/>
<dbReference type="EMBL" id="CAJNOR010007499">
    <property type="protein sequence ID" value="CAF1618335.1"/>
    <property type="molecule type" value="Genomic_DNA"/>
</dbReference>
<feature type="coiled-coil region" evidence="2">
    <location>
        <begin position="42"/>
        <end position="69"/>
    </location>
</feature>
<dbReference type="InterPro" id="IPR011992">
    <property type="entry name" value="EF-hand-dom_pair"/>
</dbReference>
<dbReference type="Pfam" id="PF00036">
    <property type="entry name" value="EF-hand_1"/>
    <property type="match status" value="1"/>
</dbReference>
<feature type="compositionally biased region" description="Basic residues" evidence="3">
    <location>
        <begin position="1"/>
        <end position="11"/>
    </location>
</feature>
<evidence type="ECO:0000313" key="5">
    <source>
        <dbReference type="EMBL" id="CAF1618335.1"/>
    </source>
</evidence>
<name>A0A816C6A2_ADIRI</name>